<evidence type="ECO:0000256" key="10">
    <source>
        <dbReference type="SAM" id="Phobius"/>
    </source>
</evidence>
<evidence type="ECO:0000256" key="7">
    <source>
        <dbReference type="ARBA" id="ARBA00023170"/>
    </source>
</evidence>
<evidence type="ECO:0000256" key="1">
    <source>
        <dbReference type="ARBA" id="ARBA00004651"/>
    </source>
</evidence>
<dbReference type="PANTHER" id="PTHR10489">
    <property type="entry name" value="CELL ADHESION MOLECULE"/>
    <property type="match status" value="1"/>
</dbReference>
<dbReference type="GO" id="GO:0060326">
    <property type="term" value="P:cell chemotaxis"/>
    <property type="evidence" value="ECO:0007669"/>
    <property type="project" value="TreeGrafter"/>
</dbReference>
<dbReference type="GO" id="GO:0009897">
    <property type="term" value="C:external side of plasma membrane"/>
    <property type="evidence" value="ECO:0007669"/>
    <property type="project" value="TreeGrafter"/>
</dbReference>
<dbReference type="PANTHER" id="PTHR10489:SF946">
    <property type="entry name" value="LEUKOTRIENE B4 RECEPTOR 1-LIKE"/>
    <property type="match status" value="1"/>
</dbReference>
<feature type="transmembrane region" description="Helical" evidence="10">
    <location>
        <begin position="214"/>
        <end position="236"/>
    </location>
</feature>
<dbReference type="PRINTS" id="PR00237">
    <property type="entry name" value="GPCRRHODOPSN"/>
</dbReference>
<organism evidence="12 13">
    <name type="scientific">Denticeps clupeoides</name>
    <name type="common">denticle herring</name>
    <dbReference type="NCBI Taxonomy" id="299321"/>
    <lineage>
        <taxon>Eukaryota</taxon>
        <taxon>Metazoa</taxon>
        <taxon>Chordata</taxon>
        <taxon>Craniata</taxon>
        <taxon>Vertebrata</taxon>
        <taxon>Euteleostomi</taxon>
        <taxon>Actinopterygii</taxon>
        <taxon>Neopterygii</taxon>
        <taxon>Teleostei</taxon>
        <taxon>Clupei</taxon>
        <taxon>Clupeiformes</taxon>
        <taxon>Denticipitoidei</taxon>
        <taxon>Denticipitidae</taxon>
        <taxon>Denticeps</taxon>
    </lineage>
</organism>
<keyword evidence="4 10" id="KW-1133">Transmembrane helix</keyword>
<name>A0AAY4BFQ6_9TELE</name>
<keyword evidence="6 10" id="KW-0472">Membrane</keyword>
<gene>
    <name evidence="12" type="primary">LOC114799663</name>
</gene>
<feature type="transmembrane region" description="Helical" evidence="10">
    <location>
        <begin position="170"/>
        <end position="188"/>
    </location>
</feature>
<evidence type="ECO:0000256" key="3">
    <source>
        <dbReference type="ARBA" id="ARBA00022692"/>
    </source>
</evidence>
<feature type="transmembrane region" description="Helical" evidence="10">
    <location>
        <begin position="56"/>
        <end position="79"/>
    </location>
</feature>
<feature type="transmembrane region" description="Helical" evidence="10">
    <location>
        <begin position="91"/>
        <end position="111"/>
    </location>
</feature>
<dbReference type="GO" id="GO:0006955">
    <property type="term" value="P:immune response"/>
    <property type="evidence" value="ECO:0007669"/>
    <property type="project" value="TreeGrafter"/>
</dbReference>
<dbReference type="InterPro" id="IPR000276">
    <property type="entry name" value="GPCR_Rhodpsn"/>
</dbReference>
<evidence type="ECO:0000256" key="4">
    <source>
        <dbReference type="ARBA" id="ARBA00022989"/>
    </source>
</evidence>
<evidence type="ECO:0000259" key="11">
    <source>
        <dbReference type="PROSITE" id="PS50262"/>
    </source>
</evidence>
<reference evidence="12 13" key="1">
    <citation type="submission" date="2020-06" db="EMBL/GenBank/DDBJ databases">
        <authorList>
            <consortium name="Wellcome Sanger Institute Data Sharing"/>
        </authorList>
    </citation>
    <scope>NUCLEOTIDE SEQUENCE [LARGE SCALE GENOMIC DNA]</scope>
</reference>
<feature type="transmembrane region" description="Helical" evidence="10">
    <location>
        <begin position="131"/>
        <end position="149"/>
    </location>
</feature>
<evidence type="ECO:0000256" key="8">
    <source>
        <dbReference type="ARBA" id="ARBA00023180"/>
    </source>
</evidence>
<dbReference type="Gene3D" id="1.20.1070.10">
    <property type="entry name" value="Rhodopsin 7-helix transmembrane proteins"/>
    <property type="match status" value="1"/>
</dbReference>
<dbReference type="AlphaFoldDB" id="A0AAY4BFQ6"/>
<keyword evidence="8" id="KW-0325">Glycoprotein</keyword>
<dbReference type="GO" id="GO:0019957">
    <property type="term" value="F:C-C chemokine binding"/>
    <property type="evidence" value="ECO:0007669"/>
    <property type="project" value="TreeGrafter"/>
</dbReference>
<keyword evidence="3 10" id="KW-0812">Transmembrane</keyword>
<dbReference type="InterPro" id="IPR017452">
    <property type="entry name" value="GPCR_Rhodpsn_7TM"/>
</dbReference>
<keyword evidence="7" id="KW-0675">Receptor</keyword>
<feature type="transmembrane region" description="Helical" evidence="10">
    <location>
        <begin position="296"/>
        <end position="318"/>
    </location>
</feature>
<sequence length="348" mass="39332">MCVFLGRSVIKTTPPAGREDYTILSGTHLRLITNFRAAMSQLQSSNSTFFANDNRMVSGVLGVCCILGVPGNMAVLVVLRHRLRKDSFTLWMMLSLAVSDLLTLLTLPVWIQALQIGWNFGVGSCKLISYLVYWSLYTSVLCVTMLSIQRYIQVLYPKTWAGLKAKLKKVLLGFMWALGSILASHALVQREVRKENDGLQHCLPHYRWEPQEKVATLVMESLLMFVIPFTILASLYSSLQRRVNRLVLFNSRRMTRLVSSIIVVFFIFSFPIHVNNFLVVIAIWTESESLQRFSELSRAFCGAMTFINSCVNPFLYAFSHRALHKRTLDLPSLGSKVNCVSETGSVTV</sequence>
<dbReference type="PROSITE" id="PS50262">
    <property type="entry name" value="G_PROTEIN_RECEP_F1_2"/>
    <property type="match status" value="1"/>
</dbReference>
<keyword evidence="5" id="KW-0297">G-protein coupled receptor</keyword>
<dbReference type="Ensembl" id="ENSDCDT00010020868.1">
    <property type="protein sequence ID" value="ENSDCDP00010019750.1"/>
    <property type="gene ID" value="ENSDCDG00010008898.1"/>
</dbReference>
<dbReference type="SUPFAM" id="SSF81321">
    <property type="entry name" value="Family A G protein-coupled receptor-like"/>
    <property type="match status" value="1"/>
</dbReference>
<keyword evidence="9" id="KW-0807">Transducer</keyword>
<dbReference type="GO" id="GO:0016493">
    <property type="term" value="F:C-C chemokine receptor activity"/>
    <property type="evidence" value="ECO:0007669"/>
    <property type="project" value="TreeGrafter"/>
</dbReference>
<evidence type="ECO:0000256" key="5">
    <source>
        <dbReference type="ARBA" id="ARBA00023040"/>
    </source>
</evidence>
<evidence type="ECO:0000313" key="13">
    <source>
        <dbReference type="Proteomes" id="UP000694580"/>
    </source>
</evidence>
<dbReference type="GO" id="GO:0004974">
    <property type="term" value="F:leukotriene receptor activity"/>
    <property type="evidence" value="ECO:0007669"/>
    <property type="project" value="UniProtKB-ARBA"/>
</dbReference>
<dbReference type="GeneTree" id="ENSGT00950000182966"/>
<dbReference type="GO" id="GO:0019722">
    <property type="term" value="P:calcium-mediated signaling"/>
    <property type="evidence" value="ECO:0007669"/>
    <property type="project" value="TreeGrafter"/>
</dbReference>
<reference evidence="12" key="3">
    <citation type="submission" date="2025-09" db="UniProtKB">
        <authorList>
            <consortium name="Ensembl"/>
        </authorList>
    </citation>
    <scope>IDENTIFICATION</scope>
</reference>
<evidence type="ECO:0000256" key="6">
    <source>
        <dbReference type="ARBA" id="ARBA00023136"/>
    </source>
</evidence>
<keyword evidence="2" id="KW-1003">Cell membrane</keyword>
<keyword evidence="13" id="KW-1185">Reference proteome</keyword>
<evidence type="ECO:0000256" key="2">
    <source>
        <dbReference type="ARBA" id="ARBA00022475"/>
    </source>
</evidence>
<reference evidence="12" key="2">
    <citation type="submission" date="2025-08" db="UniProtKB">
        <authorList>
            <consortium name="Ensembl"/>
        </authorList>
    </citation>
    <scope>IDENTIFICATION</scope>
</reference>
<feature type="domain" description="G-protein coupled receptors family 1 profile" evidence="11">
    <location>
        <begin position="71"/>
        <end position="316"/>
    </location>
</feature>
<evidence type="ECO:0000256" key="9">
    <source>
        <dbReference type="ARBA" id="ARBA00023224"/>
    </source>
</evidence>
<proteinExistence type="predicted"/>
<protein>
    <recommendedName>
        <fullName evidence="11">G-protein coupled receptors family 1 profile domain-containing protein</fullName>
    </recommendedName>
</protein>
<dbReference type="GO" id="GO:0007204">
    <property type="term" value="P:positive regulation of cytosolic calcium ion concentration"/>
    <property type="evidence" value="ECO:0007669"/>
    <property type="project" value="TreeGrafter"/>
</dbReference>
<dbReference type="Pfam" id="PF00001">
    <property type="entry name" value="7tm_1"/>
    <property type="match status" value="1"/>
</dbReference>
<dbReference type="Proteomes" id="UP000694580">
    <property type="component" value="Chromosome 11"/>
</dbReference>
<evidence type="ECO:0000313" key="12">
    <source>
        <dbReference type="Ensembl" id="ENSDCDP00010019750.1"/>
    </source>
</evidence>
<accession>A0AAY4BFQ6</accession>
<dbReference type="InterPro" id="IPR050119">
    <property type="entry name" value="CCR1-9-like"/>
</dbReference>
<comment type="subcellular location">
    <subcellularLocation>
        <location evidence="1">Cell membrane</location>
        <topology evidence="1">Multi-pass membrane protein</topology>
    </subcellularLocation>
</comment>
<dbReference type="FunFam" id="1.20.1070.10:FF:000109">
    <property type="entry name" value="Leukotriene B4 receptor"/>
    <property type="match status" value="1"/>
</dbReference>
<feature type="transmembrane region" description="Helical" evidence="10">
    <location>
        <begin position="257"/>
        <end position="284"/>
    </location>
</feature>